<evidence type="ECO:0000313" key="2">
    <source>
        <dbReference type="EMBL" id="SHL11432.1"/>
    </source>
</evidence>
<feature type="signal peptide" evidence="1">
    <location>
        <begin position="1"/>
        <end position="18"/>
    </location>
</feature>
<keyword evidence="1" id="KW-0732">Signal</keyword>
<reference evidence="2" key="1">
    <citation type="submission" date="2016-11" db="EMBL/GenBank/DDBJ databases">
        <authorList>
            <person name="Jaros S."/>
            <person name="Januszkiewicz K."/>
            <person name="Wedrychowicz H."/>
        </authorList>
    </citation>
    <scope>NUCLEOTIDE SEQUENCE [LARGE SCALE GENOMIC DNA]</scope>
    <source>
        <strain evidence="2">UWOS</strain>
    </source>
</reference>
<dbReference type="AlphaFoldDB" id="A0A1M6XZH4"/>
<evidence type="ECO:0000256" key="1">
    <source>
        <dbReference type="SAM" id="SignalP"/>
    </source>
</evidence>
<dbReference type="Proteomes" id="UP000184275">
    <property type="component" value="Unassembled WGS sequence"/>
</dbReference>
<evidence type="ECO:0000313" key="4">
    <source>
        <dbReference type="Proteomes" id="UP000184275"/>
    </source>
</evidence>
<feature type="chain" id="PRO_5044562714" evidence="1">
    <location>
        <begin position="19"/>
        <end position="190"/>
    </location>
</feature>
<protein>
    <submittedName>
        <fullName evidence="2">Uncharacterized protein</fullName>
    </submittedName>
</protein>
<evidence type="ECO:0000313" key="3">
    <source>
        <dbReference type="EMBL" id="SJZ76003.1"/>
    </source>
</evidence>
<accession>A0A1T4NAA6</accession>
<dbReference type="EMBL" id="FRAW01000036">
    <property type="protein sequence ID" value="SHL11432.1"/>
    <property type="molecule type" value="Genomic_DNA"/>
</dbReference>
<evidence type="ECO:0000313" key="5">
    <source>
        <dbReference type="Proteomes" id="UP000190449"/>
    </source>
</evidence>
<dbReference type="Proteomes" id="UP000190449">
    <property type="component" value="Unassembled WGS sequence"/>
</dbReference>
<keyword evidence="4" id="KW-1185">Reference proteome</keyword>
<dbReference type="EMBL" id="FUWU01000023">
    <property type="protein sequence ID" value="SJZ76003.1"/>
    <property type="molecule type" value="Genomic_DNA"/>
</dbReference>
<reference evidence="4" key="2">
    <citation type="submission" date="2016-11" db="EMBL/GenBank/DDBJ databases">
        <authorList>
            <person name="Varghese N."/>
            <person name="Submissions S."/>
        </authorList>
    </citation>
    <scope>NUCLEOTIDE SEQUENCE [LARGE SCALE GENOMIC DNA]</scope>
    <source>
        <strain evidence="4">UWOS</strain>
    </source>
</reference>
<reference evidence="3 5" key="3">
    <citation type="submission" date="2017-02" db="EMBL/GenBank/DDBJ databases">
        <authorList>
            <person name="Peterson S.W."/>
        </authorList>
    </citation>
    <scope>NUCLEOTIDE SEQUENCE [LARGE SCALE GENOMIC DNA]</scope>
    <source>
        <strain evidence="3 5">ATCC 43854</strain>
    </source>
</reference>
<sequence>MKKITFFVLAFLSVQLWAQTSAGFAGIVFGLDRERVIEEIMKLGYDPLGSSDGADRVVIPVYMMDELPVQVDFLFNKNDHFYAFEVRTGRMEVDRLPKVFEALEYMSDKFADRYGKKIRTTELQEADIKPSVHNLYKQWTNHKTLNIYTAIIYKDGRYYTVGSVTSRKFAKEPSASKKAKKHDFSDMMPN</sequence>
<proteinExistence type="predicted"/>
<organism evidence="2 4">
    <name type="scientific">Fibrobacter intestinalis</name>
    <dbReference type="NCBI Taxonomy" id="28122"/>
    <lineage>
        <taxon>Bacteria</taxon>
        <taxon>Pseudomonadati</taxon>
        <taxon>Fibrobacterota</taxon>
        <taxon>Fibrobacteria</taxon>
        <taxon>Fibrobacterales</taxon>
        <taxon>Fibrobacteraceae</taxon>
        <taxon>Fibrobacter</taxon>
    </lineage>
</organism>
<dbReference type="RefSeq" id="WP_073305936.1">
    <property type="nucleotide sequence ID" value="NZ_FRAW01000036.1"/>
</dbReference>
<gene>
    <name evidence="3" type="ORF">SAMN02745108_01528</name>
    <name evidence="2" type="ORF">SAMN05720469_13612</name>
</gene>
<accession>A0A1M6XZH4</accession>
<name>A0A1M6XZH4_9BACT</name>